<dbReference type="EMBL" id="ODYU01009663">
    <property type="protein sequence ID" value="SOQ54246.1"/>
    <property type="molecule type" value="Genomic_DNA"/>
</dbReference>
<accession>A0A2H1WMQ1</accession>
<reference evidence="1" key="1">
    <citation type="submission" date="2016-07" db="EMBL/GenBank/DDBJ databases">
        <authorList>
            <person name="Bretaudeau A."/>
        </authorList>
    </citation>
    <scope>NUCLEOTIDE SEQUENCE</scope>
    <source>
        <strain evidence="1">Rice</strain>
        <tissue evidence="1">Whole body</tissue>
    </source>
</reference>
<evidence type="ECO:0000313" key="1">
    <source>
        <dbReference type="EMBL" id="SOQ54246.1"/>
    </source>
</evidence>
<protein>
    <submittedName>
        <fullName evidence="1">SFRICE_037191</fullName>
    </submittedName>
</protein>
<sequence>MTSAHKLRNIGFIVDDEWLGTLMLAGLPEIYKPMIMAIESSGVKISADIIKTKLLQEVQSSDTTAFYSAKKKQFEKQINK</sequence>
<dbReference type="AlphaFoldDB" id="A0A2H1WMQ1"/>
<proteinExistence type="predicted"/>
<gene>
    <name evidence="1" type="ORF">SFRICE_037191</name>
</gene>
<name>A0A2H1WMQ1_SPOFR</name>
<dbReference type="Pfam" id="PF14223">
    <property type="entry name" value="Retrotran_gag_2"/>
    <property type="match status" value="1"/>
</dbReference>
<organism evidence="1">
    <name type="scientific">Spodoptera frugiperda</name>
    <name type="common">Fall armyworm</name>
    <dbReference type="NCBI Taxonomy" id="7108"/>
    <lineage>
        <taxon>Eukaryota</taxon>
        <taxon>Metazoa</taxon>
        <taxon>Ecdysozoa</taxon>
        <taxon>Arthropoda</taxon>
        <taxon>Hexapoda</taxon>
        <taxon>Insecta</taxon>
        <taxon>Pterygota</taxon>
        <taxon>Neoptera</taxon>
        <taxon>Endopterygota</taxon>
        <taxon>Lepidoptera</taxon>
        <taxon>Glossata</taxon>
        <taxon>Ditrysia</taxon>
        <taxon>Noctuoidea</taxon>
        <taxon>Noctuidae</taxon>
        <taxon>Amphipyrinae</taxon>
        <taxon>Spodoptera</taxon>
    </lineage>
</organism>